<keyword evidence="2" id="KW-1185">Reference proteome</keyword>
<protein>
    <submittedName>
        <fullName evidence="1">Uncharacterized protein</fullName>
    </submittedName>
</protein>
<name>A0AC61RFJ6_9BACT</name>
<evidence type="ECO:0000313" key="1">
    <source>
        <dbReference type="EMBL" id="TGY79336.1"/>
    </source>
</evidence>
<reference evidence="1" key="1">
    <citation type="submission" date="2019-04" db="EMBL/GenBank/DDBJ databases">
        <title>Microbes associate with the intestines of laboratory mice.</title>
        <authorList>
            <person name="Navarre W."/>
            <person name="Wong E."/>
            <person name="Huang K."/>
            <person name="Tropini C."/>
            <person name="Ng K."/>
            <person name="Yu B."/>
        </authorList>
    </citation>
    <scope>NUCLEOTIDE SEQUENCE</scope>
    <source>
        <strain evidence="1">NM04_E33</strain>
    </source>
</reference>
<proteinExistence type="predicted"/>
<organism evidence="1 2">
    <name type="scientific">Lepagella muris</name>
    <dbReference type="NCBI Taxonomy" id="3032870"/>
    <lineage>
        <taxon>Bacteria</taxon>
        <taxon>Pseudomonadati</taxon>
        <taxon>Bacteroidota</taxon>
        <taxon>Bacteroidia</taxon>
        <taxon>Bacteroidales</taxon>
        <taxon>Muribaculaceae</taxon>
        <taxon>Lepagella</taxon>
    </lineage>
</organism>
<sequence>MKKLILLCMFLFSFSISTFADKEEIIITNHNKRNPSKEERAPMRIPLHVVYDTDTHIMEVTAPETIAAEVFVYNAAGTIVSYSPVLNSTLNIPDDPGTYTILIQSDSWYADGEIIF</sequence>
<dbReference type="EMBL" id="SRYB01000007">
    <property type="protein sequence ID" value="TGY79336.1"/>
    <property type="molecule type" value="Genomic_DNA"/>
</dbReference>
<dbReference type="Proteomes" id="UP000306319">
    <property type="component" value="Unassembled WGS sequence"/>
</dbReference>
<comment type="caution">
    <text evidence="1">The sequence shown here is derived from an EMBL/GenBank/DDBJ whole genome shotgun (WGS) entry which is preliminary data.</text>
</comment>
<accession>A0AC61RFJ6</accession>
<evidence type="ECO:0000313" key="2">
    <source>
        <dbReference type="Proteomes" id="UP000306319"/>
    </source>
</evidence>
<gene>
    <name evidence="1" type="ORF">E5331_06595</name>
</gene>